<dbReference type="Pfam" id="PF19765">
    <property type="entry name" value="DUF6252"/>
    <property type="match status" value="1"/>
</dbReference>
<protein>
    <submittedName>
        <fullName evidence="1">DUF6252 family protein</fullName>
    </submittedName>
</protein>
<reference evidence="1 2" key="1">
    <citation type="submission" date="2022-08" db="EMBL/GenBank/DDBJ databases">
        <title>Myroides zhujiangensis sp. nov., a novel bacterium isolated from sediment in the Pearl River Estuary.</title>
        <authorList>
            <person name="Cui L."/>
        </authorList>
    </citation>
    <scope>NUCLEOTIDE SEQUENCE [LARGE SCALE GENOMIC DNA]</scope>
    <source>
        <strain evidence="1 2">SCSIO 72103</strain>
    </source>
</reference>
<dbReference type="Proteomes" id="UP001317001">
    <property type="component" value="Chromosome"/>
</dbReference>
<evidence type="ECO:0000313" key="1">
    <source>
        <dbReference type="EMBL" id="UUV22121.1"/>
    </source>
</evidence>
<organism evidence="1 2">
    <name type="scientific">Paenimyroides aestuarii</name>
    <dbReference type="NCBI Taxonomy" id="2968490"/>
    <lineage>
        <taxon>Bacteria</taxon>
        <taxon>Pseudomonadati</taxon>
        <taxon>Bacteroidota</taxon>
        <taxon>Flavobacteriia</taxon>
        <taxon>Flavobacteriales</taxon>
        <taxon>Flavobacteriaceae</taxon>
        <taxon>Paenimyroides</taxon>
    </lineage>
</organism>
<name>A0ABY5NU86_9FLAO</name>
<gene>
    <name evidence="1" type="ORF">NPX36_03495</name>
</gene>
<dbReference type="PROSITE" id="PS51257">
    <property type="entry name" value="PROKAR_LIPOPROTEIN"/>
    <property type="match status" value="1"/>
</dbReference>
<dbReference type="RefSeq" id="WP_257500038.1">
    <property type="nucleotide sequence ID" value="NZ_CP102382.1"/>
</dbReference>
<keyword evidence="2" id="KW-1185">Reference proteome</keyword>
<dbReference type="EMBL" id="CP102382">
    <property type="protein sequence ID" value="UUV22121.1"/>
    <property type="molecule type" value="Genomic_DNA"/>
</dbReference>
<dbReference type="InterPro" id="IPR046219">
    <property type="entry name" value="DUF6252"/>
</dbReference>
<evidence type="ECO:0000313" key="2">
    <source>
        <dbReference type="Proteomes" id="UP001317001"/>
    </source>
</evidence>
<accession>A0ABY5NU86</accession>
<proteinExistence type="predicted"/>
<sequence length="193" mass="21543">MKKLLFILATIAFFVSCNKDDQAPQPEPQIAEIDKLPPPTQTGANKIGCLVNGKAFLPKGQLTGSSNPYCGYYHDKLSLVFSIVKNEENITGNGTESIALYSSNVILEENTKYKIQNSSSNQSAIYDITNFPNFDTYETTNEINGELHITKLDKEKNIISGTFWFDAVNEQGKKVEIREGRFDMVFEGWAGKV</sequence>